<protein>
    <submittedName>
        <fullName evidence="2">Uncharacterized protein</fullName>
    </submittedName>
</protein>
<keyword evidence="1" id="KW-0472">Membrane</keyword>
<reference evidence="2" key="1">
    <citation type="submission" date="2014-11" db="EMBL/GenBank/DDBJ databases">
        <authorList>
            <person name="Amaro Gonzalez C."/>
        </authorList>
    </citation>
    <scope>NUCLEOTIDE SEQUENCE</scope>
</reference>
<keyword evidence="1" id="KW-1133">Transmembrane helix</keyword>
<dbReference type="AlphaFoldDB" id="A0A0E9VAG0"/>
<sequence>MLLYWPAYITYTKLQLNNPLLIGFNYFTYLCFFLFFAFLG</sequence>
<accession>A0A0E9VAG0</accession>
<feature type="transmembrane region" description="Helical" evidence="1">
    <location>
        <begin position="20"/>
        <end position="39"/>
    </location>
</feature>
<reference evidence="2" key="2">
    <citation type="journal article" date="2015" name="Fish Shellfish Immunol.">
        <title>Early steps in the European eel (Anguilla anguilla)-Vibrio vulnificus interaction in the gills: Role of the RtxA13 toxin.</title>
        <authorList>
            <person name="Callol A."/>
            <person name="Pajuelo D."/>
            <person name="Ebbesson L."/>
            <person name="Teles M."/>
            <person name="MacKenzie S."/>
            <person name="Amaro C."/>
        </authorList>
    </citation>
    <scope>NUCLEOTIDE SEQUENCE</scope>
</reference>
<evidence type="ECO:0000256" key="1">
    <source>
        <dbReference type="SAM" id="Phobius"/>
    </source>
</evidence>
<evidence type="ECO:0000313" key="2">
    <source>
        <dbReference type="EMBL" id="JAH75027.1"/>
    </source>
</evidence>
<keyword evidence="1" id="KW-0812">Transmembrane</keyword>
<name>A0A0E9VAG0_ANGAN</name>
<proteinExistence type="predicted"/>
<dbReference type="EMBL" id="GBXM01033550">
    <property type="protein sequence ID" value="JAH75027.1"/>
    <property type="molecule type" value="Transcribed_RNA"/>
</dbReference>
<organism evidence="2">
    <name type="scientific">Anguilla anguilla</name>
    <name type="common">European freshwater eel</name>
    <name type="synonym">Muraena anguilla</name>
    <dbReference type="NCBI Taxonomy" id="7936"/>
    <lineage>
        <taxon>Eukaryota</taxon>
        <taxon>Metazoa</taxon>
        <taxon>Chordata</taxon>
        <taxon>Craniata</taxon>
        <taxon>Vertebrata</taxon>
        <taxon>Euteleostomi</taxon>
        <taxon>Actinopterygii</taxon>
        <taxon>Neopterygii</taxon>
        <taxon>Teleostei</taxon>
        <taxon>Anguilliformes</taxon>
        <taxon>Anguillidae</taxon>
        <taxon>Anguilla</taxon>
    </lineage>
</organism>